<dbReference type="OMA" id="IWLWCID"/>
<protein>
    <recommendedName>
        <fullName evidence="3">RNase H type-1 domain-containing protein</fullName>
    </recommendedName>
</protein>
<dbReference type="eggNOG" id="ENOG502S2R5">
    <property type="taxonomic scope" value="Eukaryota"/>
</dbReference>
<dbReference type="Proteomes" id="UP000014500">
    <property type="component" value="Unassembled WGS sequence"/>
</dbReference>
<name>T1IYZ6_STRMM</name>
<dbReference type="CDD" id="cd09275">
    <property type="entry name" value="RNase_HI_RT_DIRS1"/>
    <property type="match status" value="1"/>
</dbReference>
<dbReference type="EMBL" id="JH431701">
    <property type="status" value="NOT_ANNOTATED_CDS"/>
    <property type="molecule type" value="Genomic_DNA"/>
</dbReference>
<reference evidence="1" key="2">
    <citation type="submission" date="2015-02" db="UniProtKB">
        <authorList>
            <consortium name="EnsemblMetazoa"/>
        </authorList>
    </citation>
    <scope>IDENTIFICATION</scope>
</reference>
<accession>T1IYZ6</accession>
<dbReference type="PANTHER" id="PTHR33050:SF7">
    <property type="entry name" value="RIBONUCLEASE H"/>
    <property type="match status" value="1"/>
</dbReference>
<evidence type="ECO:0008006" key="3">
    <source>
        <dbReference type="Google" id="ProtNLM"/>
    </source>
</evidence>
<dbReference type="EnsemblMetazoa" id="SMAR006464-RA">
    <property type="protein sequence ID" value="SMAR006464-PA"/>
    <property type="gene ID" value="SMAR006464"/>
</dbReference>
<dbReference type="STRING" id="126957.T1IYZ6"/>
<dbReference type="InterPro" id="IPR052055">
    <property type="entry name" value="Hepadnavirus_pol/RT"/>
</dbReference>
<dbReference type="PhylomeDB" id="T1IYZ6"/>
<organism evidence="1 2">
    <name type="scientific">Strigamia maritima</name>
    <name type="common">European centipede</name>
    <name type="synonym">Geophilus maritimus</name>
    <dbReference type="NCBI Taxonomy" id="126957"/>
    <lineage>
        <taxon>Eukaryota</taxon>
        <taxon>Metazoa</taxon>
        <taxon>Ecdysozoa</taxon>
        <taxon>Arthropoda</taxon>
        <taxon>Myriapoda</taxon>
        <taxon>Chilopoda</taxon>
        <taxon>Pleurostigmophora</taxon>
        <taxon>Geophilomorpha</taxon>
        <taxon>Linotaeniidae</taxon>
        <taxon>Strigamia</taxon>
    </lineage>
</organism>
<keyword evidence="2" id="KW-1185">Reference proteome</keyword>
<dbReference type="HOGENOM" id="CLU_676737_0_0_1"/>
<dbReference type="AlphaFoldDB" id="T1IYZ6"/>
<evidence type="ECO:0000313" key="1">
    <source>
        <dbReference type="EnsemblMetazoa" id="SMAR006464-PA"/>
    </source>
</evidence>
<proteinExistence type="predicted"/>
<reference evidence="2" key="1">
    <citation type="submission" date="2011-05" db="EMBL/GenBank/DDBJ databases">
        <authorList>
            <person name="Richards S.R."/>
            <person name="Qu J."/>
            <person name="Jiang H."/>
            <person name="Jhangiani S.N."/>
            <person name="Agravi P."/>
            <person name="Goodspeed R."/>
            <person name="Gross S."/>
            <person name="Mandapat C."/>
            <person name="Jackson L."/>
            <person name="Mathew T."/>
            <person name="Pu L."/>
            <person name="Thornton R."/>
            <person name="Saada N."/>
            <person name="Wilczek-Boney K.B."/>
            <person name="Lee S."/>
            <person name="Kovar C."/>
            <person name="Wu Y."/>
            <person name="Scherer S.E."/>
            <person name="Worley K.C."/>
            <person name="Muzny D.M."/>
            <person name="Gibbs R."/>
        </authorList>
    </citation>
    <scope>NUCLEOTIDE SEQUENCE</scope>
    <source>
        <strain evidence="2">Brora</strain>
    </source>
</reference>
<dbReference type="PANTHER" id="PTHR33050">
    <property type="entry name" value="REVERSE TRANSCRIPTASE DOMAIN-CONTAINING PROTEIN"/>
    <property type="match status" value="1"/>
</dbReference>
<evidence type="ECO:0000313" key="2">
    <source>
        <dbReference type="Proteomes" id="UP000014500"/>
    </source>
</evidence>
<sequence length="428" mass="47961">MVTLPENRILNIKTSISKILKLDKVTVRDLASVIGKLNATTLAISAAPLHYRGIQLLKAKFLRKGHYESTCSLTSEVKNELIWWMRNLSLCKGRSLTPKPLKLVIASDASLEFGWGAVSNGVSIGFKWEKFMLSKHINILELIAAFWGLKSFALNLQDATVKLKIDNTTAVAAINRLGSPRSPEATAVAQDIWSWAFKRNLTLVAEHIPGSKNCLADAASRGAVKDSGDWKLDSIVFSCVLETWGPFSVDLFTNCRNYQFKLFFSWLPDPLATGFNALNQEWCEGLPYAFPPFALISLCLQRLRKSPSLQELVLITPVWPAQPWFPLLWQLSTQFPLLFPLFDELILDAQNAPHPLIINGALQLAAWRLSSPSSKTQEFQSKLPNWWRRLGSNHQGADMICIGKIGAFGQENNFWTLFNHLQLPSQNS</sequence>